<evidence type="ECO:0000313" key="7">
    <source>
        <dbReference type="EMBL" id="KHE41113.1"/>
    </source>
</evidence>
<dbReference type="Pfam" id="PF00092">
    <property type="entry name" value="VWA"/>
    <property type="match status" value="1"/>
</dbReference>
<dbReference type="Pfam" id="PF07584">
    <property type="entry name" value="BatA"/>
    <property type="match status" value="1"/>
</dbReference>
<dbReference type="InterPro" id="IPR002035">
    <property type="entry name" value="VWF_A"/>
</dbReference>
<proteinExistence type="predicted"/>
<dbReference type="RefSeq" id="WP_035474122.1">
    <property type="nucleotide sequence ID" value="NZ_JRGF01000014.1"/>
</dbReference>
<dbReference type="InterPro" id="IPR024163">
    <property type="entry name" value="Aerotolerance_reg_N"/>
</dbReference>
<sequence>MLKFAVPDYLYLLAAIPLLTAVYLFAVRSRRRRLERFGNPQTLAELMPEASPTRMRNKAVFFLTALALLAVAMARPQLGSKLREVEREGVEIMIAVDVSNSMLARDFEPNRLERTKYAVEKVLEGLEEDKVGVIVFAGDAYVQLPITSDYLTARNFVAQISPNMVSKQGTALGSAISLAASSFTSGSENSRVVILITDGENHEDDPLAAAEHAASQGVKIYTIGIGTPEGAPIELGGDFIRDENGDIVVSKLDEKTLQEIALATGGAYVRAGNQSIGLQEVIARINETEKAHLSEMVFEEYDERYQYLLVAVLFLLLAEFALLPRRNRLLARYNIFGRKDSGTSR</sequence>
<keyword evidence="3 5" id="KW-1133">Transmembrane helix</keyword>
<dbReference type="EMBL" id="JRGF01000014">
    <property type="protein sequence ID" value="KHE41113.1"/>
    <property type="molecule type" value="Genomic_DNA"/>
</dbReference>
<keyword evidence="8" id="KW-1185">Reference proteome</keyword>
<dbReference type="InterPro" id="IPR036465">
    <property type="entry name" value="vWFA_dom_sf"/>
</dbReference>
<dbReference type="PANTHER" id="PTHR22550:SF5">
    <property type="entry name" value="LEUCINE ZIPPER PROTEIN 4"/>
    <property type="match status" value="1"/>
</dbReference>
<dbReference type="PANTHER" id="PTHR22550">
    <property type="entry name" value="SPORE GERMINATION PROTEIN"/>
    <property type="match status" value="1"/>
</dbReference>
<evidence type="ECO:0000256" key="3">
    <source>
        <dbReference type="ARBA" id="ARBA00022989"/>
    </source>
</evidence>
<feature type="transmembrane region" description="Helical" evidence="5">
    <location>
        <begin position="305"/>
        <end position="323"/>
    </location>
</feature>
<evidence type="ECO:0000256" key="5">
    <source>
        <dbReference type="SAM" id="Phobius"/>
    </source>
</evidence>
<keyword evidence="1" id="KW-1003">Cell membrane</keyword>
<gene>
    <name evidence="7" type="ORF">LG35_09100</name>
</gene>
<reference evidence="7 8" key="1">
    <citation type="submission" date="2014-09" db="EMBL/GenBank/DDBJ databases">
        <title>Alistipes sp. 627, sp. nov., a novel member of the family Rikenellaceae isolated from human faeces.</title>
        <authorList>
            <person name="Shkoporov A.N."/>
            <person name="Chaplin A.V."/>
            <person name="Motuzova O.V."/>
            <person name="Kafarskaia L.I."/>
            <person name="Khokhlova E.V."/>
            <person name="Efimov B.A."/>
        </authorList>
    </citation>
    <scope>NUCLEOTIDE SEQUENCE [LARGE SCALE GENOMIC DNA]</scope>
    <source>
        <strain evidence="7 8">627</strain>
    </source>
</reference>
<evidence type="ECO:0000256" key="1">
    <source>
        <dbReference type="ARBA" id="ARBA00022475"/>
    </source>
</evidence>
<feature type="domain" description="VWFA" evidence="6">
    <location>
        <begin position="91"/>
        <end position="285"/>
    </location>
</feature>
<keyword evidence="4 5" id="KW-0472">Membrane</keyword>
<evidence type="ECO:0000313" key="8">
    <source>
        <dbReference type="Proteomes" id="UP000030889"/>
    </source>
</evidence>
<protein>
    <submittedName>
        <fullName evidence="7">Membrane protein</fullName>
    </submittedName>
</protein>
<dbReference type="SMART" id="SM00327">
    <property type="entry name" value="VWA"/>
    <property type="match status" value="1"/>
</dbReference>
<organism evidence="7 8">
    <name type="scientific">Alistipes inops</name>
    <dbReference type="NCBI Taxonomy" id="1501391"/>
    <lineage>
        <taxon>Bacteria</taxon>
        <taxon>Pseudomonadati</taxon>
        <taxon>Bacteroidota</taxon>
        <taxon>Bacteroidia</taxon>
        <taxon>Bacteroidales</taxon>
        <taxon>Rikenellaceae</taxon>
        <taxon>Alistipes</taxon>
    </lineage>
</organism>
<feature type="transmembrane region" description="Helical" evidence="5">
    <location>
        <begin position="59"/>
        <end position="78"/>
    </location>
</feature>
<evidence type="ECO:0000259" key="6">
    <source>
        <dbReference type="PROSITE" id="PS50234"/>
    </source>
</evidence>
<dbReference type="PROSITE" id="PS50234">
    <property type="entry name" value="VWFA"/>
    <property type="match status" value="1"/>
</dbReference>
<feature type="transmembrane region" description="Helical" evidence="5">
    <location>
        <begin position="6"/>
        <end position="26"/>
    </location>
</feature>
<evidence type="ECO:0000256" key="2">
    <source>
        <dbReference type="ARBA" id="ARBA00022692"/>
    </source>
</evidence>
<accession>A0ABR4YH69</accession>
<name>A0ABR4YH69_9BACT</name>
<evidence type="ECO:0000256" key="4">
    <source>
        <dbReference type="ARBA" id="ARBA00023136"/>
    </source>
</evidence>
<dbReference type="Gene3D" id="3.40.50.410">
    <property type="entry name" value="von Willebrand factor, type A domain"/>
    <property type="match status" value="1"/>
</dbReference>
<keyword evidence="2 5" id="KW-0812">Transmembrane</keyword>
<dbReference type="Proteomes" id="UP000030889">
    <property type="component" value="Unassembled WGS sequence"/>
</dbReference>
<dbReference type="InterPro" id="IPR050768">
    <property type="entry name" value="UPF0353/GerABKA_families"/>
</dbReference>
<dbReference type="SUPFAM" id="SSF53300">
    <property type="entry name" value="vWA-like"/>
    <property type="match status" value="1"/>
</dbReference>
<comment type="caution">
    <text evidence="7">The sequence shown here is derived from an EMBL/GenBank/DDBJ whole genome shotgun (WGS) entry which is preliminary data.</text>
</comment>